<feature type="region of interest" description="Disordered" evidence="11">
    <location>
        <begin position="455"/>
        <end position="487"/>
    </location>
</feature>
<evidence type="ECO:0000256" key="9">
    <source>
        <dbReference type="ARBA" id="ARBA00044345"/>
    </source>
</evidence>
<comment type="caution">
    <text evidence="13">The sequence shown here is derived from an EMBL/GenBank/DDBJ whole genome shotgun (WGS) entry which is preliminary data.</text>
</comment>
<dbReference type="CDD" id="cd05787">
    <property type="entry name" value="LbH_eIF2B_epsilon"/>
    <property type="match status" value="1"/>
</dbReference>
<feature type="compositionally biased region" description="Acidic residues" evidence="11">
    <location>
        <begin position="709"/>
        <end position="730"/>
    </location>
</feature>
<dbReference type="Pfam" id="PF02020">
    <property type="entry name" value="W2"/>
    <property type="match status" value="1"/>
</dbReference>
<evidence type="ECO:0000256" key="1">
    <source>
        <dbReference type="ARBA" id="ARBA00004514"/>
    </source>
</evidence>
<feature type="compositionally biased region" description="Acidic residues" evidence="11">
    <location>
        <begin position="474"/>
        <end position="486"/>
    </location>
</feature>
<dbReference type="GO" id="GO:0006446">
    <property type="term" value="P:regulation of translational initiation"/>
    <property type="evidence" value="ECO:0007669"/>
    <property type="project" value="EnsemblFungi"/>
</dbReference>
<comment type="subunit">
    <text evidence="10">Component of the translation initiation factor 2B (eIF2B) complex which is a heterodecamer of two sets of five different subunits: alpha, beta, gamma, delta and epsilon. Subunits alpha, beta and delta comprise a regulatory subcomplex and subunits epsilon and gamma comprise a catalytic subcomplex. Within the complex, the hexameric regulatory complex resides at the center, with the two heterodimeric catalytic subcomplexes bound on opposite sides.</text>
</comment>
<evidence type="ECO:0000256" key="6">
    <source>
        <dbReference type="ARBA" id="ARBA00030179"/>
    </source>
</evidence>
<feature type="region of interest" description="Disordered" evidence="11">
    <location>
        <begin position="704"/>
        <end position="730"/>
    </location>
</feature>
<dbReference type="GO" id="GO:0005085">
    <property type="term" value="F:guanyl-nucleotide exchange factor activity"/>
    <property type="evidence" value="ECO:0007669"/>
    <property type="project" value="EnsemblFungi"/>
</dbReference>
<reference evidence="14" key="1">
    <citation type="journal article" date="2015" name="PLoS Genet.">
        <title>The dynamic genome and transcriptome of the human fungal pathogen Blastomyces and close relative Emmonsia.</title>
        <authorList>
            <person name="Munoz J.F."/>
            <person name="Gauthier G.M."/>
            <person name="Desjardins C.A."/>
            <person name="Gallo J.E."/>
            <person name="Holder J."/>
            <person name="Sullivan T.D."/>
            <person name="Marty A.J."/>
            <person name="Carmen J.C."/>
            <person name="Chen Z."/>
            <person name="Ding L."/>
            <person name="Gujja S."/>
            <person name="Magrini V."/>
            <person name="Misas E."/>
            <person name="Mitreva M."/>
            <person name="Priest M."/>
            <person name="Saif S."/>
            <person name="Whiston E.A."/>
            <person name="Young S."/>
            <person name="Zeng Q."/>
            <person name="Goldman W.E."/>
            <person name="Mardis E.R."/>
            <person name="Taylor J.W."/>
            <person name="McEwen J.G."/>
            <person name="Clay O.K."/>
            <person name="Klein B.S."/>
            <person name="Cuomo C.A."/>
        </authorList>
    </citation>
    <scope>NUCLEOTIDE SEQUENCE [LARGE SCALE GENOMIC DNA]</scope>
    <source>
        <strain evidence="14">UAMH 3008</strain>
    </source>
</reference>
<dbReference type="InterPro" id="IPR051956">
    <property type="entry name" value="eIF2B_epsilon"/>
</dbReference>
<dbReference type="CDD" id="cd11558">
    <property type="entry name" value="W2_eIF2B_epsilon"/>
    <property type="match status" value="1"/>
</dbReference>
<evidence type="ECO:0000256" key="10">
    <source>
        <dbReference type="ARBA" id="ARBA00046432"/>
    </source>
</evidence>
<accession>A0A0G2I8D2</accession>
<dbReference type="GO" id="GO:0031369">
    <property type="term" value="F:translation initiation factor binding"/>
    <property type="evidence" value="ECO:0007669"/>
    <property type="project" value="InterPro"/>
</dbReference>
<dbReference type="Proteomes" id="UP000034164">
    <property type="component" value="Unassembled WGS sequence"/>
</dbReference>
<dbReference type="GO" id="GO:0002183">
    <property type="term" value="P:cytoplasmic translational initiation"/>
    <property type="evidence" value="ECO:0007669"/>
    <property type="project" value="EnsemblFungi"/>
</dbReference>
<evidence type="ECO:0000256" key="4">
    <source>
        <dbReference type="ARBA" id="ARBA00022490"/>
    </source>
</evidence>
<dbReference type="AlphaFoldDB" id="A0A0G2I8D2"/>
<dbReference type="PROSITE" id="PS51363">
    <property type="entry name" value="W2"/>
    <property type="match status" value="1"/>
</dbReference>
<proteinExistence type="inferred from homology"/>
<sequence>MAPKSKSGGGAAAARQQKSQAAEDERDEALQAVVFADTFETRFEPFTLEKPRCLLPLANTPIIEYTLEFLANAGVEEVFLYGGAHSDQVEKYINASRWKSPYSPFKSFVFLKSTSASVGDVMRDLDGKHLITRDFITVSGDVVSNYPIEDALAKHRARRQIDKNAIMTMVLRETNISHRSNPSTAPVFFIDPTKDRCLHYEEIESRPRRGSHSSSHPPSSNFLSVDPDILKEFAEIDIRSDLVDTYIDICTPEVLGLWSDSFDYQTPRKQFLYGVLKDYELNGKTIHTHIIKDHYAARVRNLKTYDFVTKDIVSRYTYPLCPETNLVPDHTYSLKRGNIYQEQGVMYAKSCVIGGKTVIGQGTALGDHTTVKNTVIGRRCRIGKNVVLDGAYLWDDVVVGDGTEIRHAIVANEAVVGDKCRIENGVLLSYGVKIANGTTVREGMKITRAEREQGAVLSDPEVVGNGGVGYEFSREEDEDDESDDESVASSGLLYNMASLSLSTASISTLSSEFSDDDFSYHSQDGSFGTSVSDDDDDDDRIHFHQDAVNSIYDGLRDGLSADVVQLELVGLRMSANASEHQVRRAVVTAFLKRIQQLMDAPSSLSASDAVKQVLTKYKDILERIVFDRDEPQRKPDQVDLLLLIQQDLVEKSKGETILLFMAKELYDLETVEEEGFEQWWGDERAVASEGLMRVRKQTEPFIEWLASADSEEDDDDEEEEDEEESEEDDE</sequence>
<dbReference type="InterPro" id="IPR003307">
    <property type="entry name" value="W2_domain"/>
</dbReference>
<dbReference type="PANTHER" id="PTHR45887">
    <property type="entry name" value="TRANSLATION INITIATION FACTOR EIF-2B SUBUNIT EPSILON"/>
    <property type="match status" value="1"/>
</dbReference>
<dbReference type="FunFam" id="3.90.550.10:FF:000066">
    <property type="entry name" value="Translation initiation factor eIF-2B subunit epsilon"/>
    <property type="match status" value="1"/>
</dbReference>
<dbReference type="Pfam" id="PF25084">
    <property type="entry name" value="LbH_EIF2B"/>
    <property type="match status" value="1"/>
</dbReference>
<dbReference type="PANTHER" id="PTHR45887:SF1">
    <property type="entry name" value="TRANSLATION INITIATION FACTOR EIF-2B SUBUNIT EPSILON"/>
    <property type="match status" value="1"/>
</dbReference>
<dbReference type="SMART" id="SM00515">
    <property type="entry name" value="eIF5C"/>
    <property type="match status" value="1"/>
</dbReference>
<feature type="domain" description="W2" evidence="12">
    <location>
        <begin position="534"/>
        <end position="715"/>
    </location>
</feature>
<dbReference type="InterPro" id="IPR044123">
    <property type="entry name" value="W2_eIF2B_epsilon"/>
</dbReference>
<evidence type="ECO:0000256" key="8">
    <source>
        <dbReference type="ARBA" id="ARBA00044144"/>
    </source>
</evidence>
<evidence type="ECO:0000259" key="12">
    <source>
        <dbReference type="PROSITE" id="PS51363"/>
    </source>
</evidence>
<dbReference type="Gene3D" id="2.160.10.10">
    <property type="entry name" value="Hexapeptide repeat proteins"/>
    <property type="match status" value="1"/>
</dbReference>
<evidence type="ECO:0000256" key="7">
    <source>
        <dbReference type="ARBA" id="ARBA00031190"/>
    </source>
</evidence>
<dbReference type="GO" id="GO:0005829">
    <property type="term" value="C:cytosol"/>
    <property type="evidence" value="ECO:0007669"/>
    <property type="project" value="UniProtKB-SubCell"/>
</dbReference>
<comment type="subcellular location">
    <subcellularLocation>
        <location evidence="1">Cytoplasm</location>
        <location evidence="1">Cytosol</location>
    </subcellularLocation>
</comment>
<dbReference type="GO" id="GO:0005851">
    <property type="term" value="C:eukaryotic translation initiation factor 2B complex"/>
    <property type="evidence" value="ECO:0007669"/>
    <property type="project" value="EnsemblFungi"/>
</dbReference>
<dbReference type="InterPro" id="IPR029044">
    <property type="entry name" value="Nucleotide-diphossugar_trans"/>
</dbReference>
<comment type="similarity">
    <text evidence="2">Belongs to the eIF-2B gamma/epsilon subunits family.</text>
</comment>
<dbReference type="FunFam" id="1.25.40.180:FF:000022">
    <property type="entry name" value="Translation initiation factor eIF-2B epsilon subunit"/>
    <property type="match status" value="1"/>
</dbReference>
<evidence type="ECO:0000256" key="11">
    <source>
        <dbReference type="SAM" id="MobiDB-lite"/>
    </source>
</evidence>
<dbReference type="InterPro" id="IPR035543">
    <property type="entry name" value="eIF-2B_epsilon_N"/>
</dbReference>
<dbReference type="CDD" id="cd04197">
    <property type="entry name" value="eIF-2B_epsilon_N"/>
    <property type="match status" value="1"/>
</dbReference>
<dbReference type="OrthoDB" id="10009520at2759"/>
<dbReference type="InterPro" id="IPR016024">
    <property type="entry name" value="ARM-type_fold"/>
</dbReference>
<dbReference type="InterPro" id="IPR005835">
    <property type="entry name" value="NTP_transferase_dom"/>
</dbReference>
<evidence type="ECO:0000313" key="14">
    <source>
        <dbReference type="Proteomes" id="UP000034164"/>
    </source>
</evidence>
<dbReference type="GO" id="GO:0003743">
    <property type="term" value="F:translation initiation factor activity"/>
    <property type="evidence" value="ECO:0007669"/>
    <property type="project" value="UniProtKB-KW"/>
</dbReference>
<dbReference type="Pfam" id="PF00483">
    <property type="entry name" value="NTP_transferase"/>
    <property type="match status" value="1"/>
</dbReference>
<dbReference type="Gene3D" id="3.90.550.10">
    <property type="entry name" value="Spore Coat Polysaccharide Biosynthesis Protein SpsA, Chain A"/>
    <property type="match status" value="1"/>
</dbReference>
<evidence type="ECO:0000256" key="5">
    <source>
        <dbReference type="ARBA" id="ARBA00022540"/>
    </source>
</evidence>
<dbReference type="SUPFAM" id="SSF53448">
    <property type="entry name" value="Nucleotide-diphospho-sugar transferases"/>
    <property type="match status" value="1"/>
</dbReference>
<keyword evidence="5 13" id="KW-0396">Initiation factor</keyword>
<evidence type="ECO:0000313" key="13">
    <source>
        <dbReference type="EMBL" id="KKZ66882.1"/>
    </source>
</evidence>
<keyword evidence="5 13" id="KW-0648">Protein biosynthesis</keyword>
<keyword evidence="4" id="KW-0963">Cytoplasm</keyword>
<evidence type="ECO:0000256" key="3">
    <source>
        <dbReference type="ARBA" id="ARBA00018601"/>
    </source>
</evidence>
<gene>
    <name evidence="13" type="ORF">EMCG_07429</name>
</gene>
<dbReference type="EMBL" id="LCZI01000381">
    <property type="protein sequence ID" value="KKZ66882.1"/>
    <property type="molecule type" value="Genomic_DNA"/>
</dbReference>
<name>A0A0G2I8D2_9EURO</name>
<dbReference type="Gene3D" id="1.25.40.180">
    <property type="match status" value="1"/>
</dbReference>
<dbReference type="InterPro" id="IPR056764">
    <property type="entry name" value="LbH_EIF2B3/5"/>
</dbReference>
<dbReference type="SUPFAM" id="SSF48371">
    <property type="entry name" value="ARM repeat"/>
    <property type="match status" value="1"/>
</dbReference>
<dbReference type="VEuPathDB" id="FungiDB:EMCG_07429"/>
<feature type="compositionally biased region" description="Low complexity" evidence="11">
    <location>
        <begin position="1"/>
        <end position="20"/>
    </location>
</feature>
<feature type="region of interest" description="Disordered" evidence="11">
    <location>
        <begin position="1"/>
        <end position="25"/>
    </location>
</feature>
<evidence type="ECO:0000256" key="2">
    <source>
        <dbReference type="ARBA" id="ARBA00007878"/>
    </source>
</evidence>
<protein>
    <recommendedName>
        <fullName evidence="3">Mannose-1-phosphate guanyltransferase</fullName>
    </recommendedName>
    <alternativeName>
        <fullName evidence="7">GDP-mannose pyrophosphorylase</fullName>
    </alternativeName>
    <alternativeName>
        <fullName evidence="6">GTP-mannose-1-phosphate guanylyltransferase</fullName>
    </alternativeName>
    <alternativeName>
        <fullName evidence="8">Translation initiation factor eIF2B subunit epsilon</fullName>
    </alternativeName>
    <alternativeName>
        <fullName evidence="9">eIF2B GDP-GTP exchange factor subunit epsilon</fullName>
    </alternativeName>
</protein>
<organism evidence="13 14">
    <name type="scientific">[Emmonsia] crescens</name>
    <dbReference type="NCBI Taxonomy" id="73230"/>
    <lineage>
        <taxon>Eukaryota</taxon>
        <taxon>Fungi</taxon>
        <taxon>Dikarya</taxon>
        <taxon>Ascomycota</taxon>
        <taxon>Pezizomycotina</taxon>
        <taxon>Eurotiomycetes</taxon>
        <taxon>Eurotiomycetidae</taxon>
        <taxon>Onygenales</taxon>
        <taxon>Ajellomycetaceae</taxon>
        <taxon>Emergomyces</taxon>
    </lineage>
</organism>